<gene>
    <name evidence="1" type="ORF">LITE_LOCUS23252</name>
</gene>
<organism evidence="1 2">
    <name type="scientific">Linum tenue</name>
    <dbReference type="NCBI Taxonomy" id="586396"/>
    <lineage>
        <taxon>Eukaryota</taxon>
        <taxon>Viridiplantae</taxon>
        <taxon>Streptophyta</taxon>
        <taxon>Embryophyta</taxon>
        <taxon>Tracheophyta</taxon>
        <taxon>Spermatophyta</taxon>
        <taxon>Magnoliopsida</taxon>
        <taxon>eudicotyledons</taxon>
        <taxon>Gunneridae</taxon>
        <taxon>Pentapetalae</taxon>
        <taxon>rosids</taxon>
        <taxon>fabids</taxon>
        <taxon>Malpighiales</taxon>
        <taxon>Linaceae</taxon>
        <taxon>Linum</taxon>
    </lineage>
</organism>
<comment type="caution">
    <text evidence="1">The sequence shown here is derived from an EMBL/GenBank/DDBJ whole genome shotgun (WGS) entry which is preliminary data.</text>
</comment>
<evidence type="ECO:0000313" key="1">
    <source>
        <dbReference type="EMBL" id="CAI0432028.1"/>
    </source>
</evidence>
<dbReference type="Proteomes" id="UP001154282">
    <property type="component" value="Unassembled WGS sequence"/>
</dbReference>
<protein>
    <submittedName>
        <fullName evidence="1">Uncharacterized protein</fullName>
    </submittedName>
</protein>
<proteinExistence type="predicted"/>
<dbReference type="EMBL" id="CAMGYJ010000006">
    <property type="protein sequence ID" value="CAI0432028.1"/>
    <property type="molecule type" value="Genomic_DNA"/>
</dbReference>
<name>A0AAV0LG70_9ROSI</name>
<keyword evidence="2" id="KW-1185">Reference proteome</keyword>
<reference evidence="1" key="1">
    <citation type="submission" date="2022-08" db="EMBL/GenBank/DDBJ databases">
        <authorList>
            <person name="Gutierrez-Valencia J."/>
        </authorList>
    </citation>
    <scope>NUCLEOTIDE SEQUENCE</scope>
</reference>
<accession>A0AAV0LG70</accession>
<evidence type="ECO:0000313" key="2">
    <source>
        <dbReference type="Proteomes" id="UP001154282"/>
    </source>
</evidence>
<dbReference type="AlphaFoldDB" id="A0AAV0LG70"/>
<sequence length="39" mass="3923">MGRGAGSQNQAGLRALTRDAAEAATDVVTGSQVQLGSDY</sequence>